<dbReference type="EMBL" id="CP120682">
    <property type="protein sequence ID" value="WKN37973.1"/>
    <property type="molecule type" value="Genomic_DNA"/>
</dbReference>
<keyword evidence="1" id="KW-0808">Transferase</keyword>
<dbReference type="PANTHER" id="PTHR43861">
    <property type="entry name" value="TRANS-ACONITATE 2-METHYLTRANSFERASE-RELATED"/>
    <property type="match status" value="1"/>
</dbReference>
<protein>
    <submittedName>
        <fullName evidence="1">Class I SAM-dependent methyltransferase</fullName>
    </submittedName>
</protein>
<dbReference type="CDD" id="cd02440">
    <property type="entry name" value="AdoMet_MTases"/>
    <property type="match status" value="1"/>
</dbReference>
<dbReference type="AlphaFoldDB" id="A0AA49JEE1"/>
<reference evidence="1" key="1">
    <citation type="journal article" date="2023" name="Comput. Struct. Biotechnol. J.">
        <title>Discovery of a novel marine Bacteroidetes with a rich repertoire of carbohydrate-active enzymes.</title>
        <authorList>
            <person name="Chen B."/>
            <person name="Liu G."/>
            <person name="Chen Q."/>
            <person name="Wang H."/>
            <person name="Liu L."/>
            <person name="Tang K."/>
        </authorList>
    </citation>
    <scope>NUCLEOTIDE SEQUENCE</scope>
    <source>
        <strain evidence="1">TK19036</strain>
    </source>
</reference>
<name>A0AA49JEE1_9BACT</name>
<gene>
    <name evidence="1" type="ORF">K4G66_04530</name>
</gene>
<sequence length="249" mass="28866">MNEQFAIQSAQYQFPYHYLVDIQQQEFSKNLGWGLDYYTYMKKAMQLVKKYAQDDILDIGCGDGFLLNNLMREPEMQRFQAVGIDIDEKPIKFAQAFATDLPNTTFLCEDIFQYERQFQLISCVETLEHIPDDIISAFVKRIAELLLPGGTLVVSVPSVNTPLNKKHFRHYDGPLLKSYFPDFEALEEHFISKKNTRLYKGIQFLLCNRHLNLNFSPFRDVLLGIHQNSMTDGTPNNCGHVMMVFKKSV</sequence>
<organism evidence="1">
    <name type="scientific">Roseihalotalea indica</name>
    <dbReference type="NCBI Taxonomy" id="2867963"/>
    <lineage>
        <taxon>Bacteria</taxon>
        <taxon>Pseudomonadati</taxon>
        <taxon>Bacteroidota</taxon>
        <taxon>Cytophagia</taxon>
        <taxon>Cytophagales</taxon>
        <taxon>Catalimonadaceae</taxon>
        <taxon>Roseihalotalea</taxon>
    </lineage>
</organism>
<dbReference type="Pfam" id="PF13489">
    <property type="entry name" value="Methyltransf_23"/>
    <property type="match status" value="1"/>
</dbReference>
<dbReference type="SUPFAM" id="SSF53335">
    <property type="entry name" value="S-adenosyl-L-methionine-dependent methyltransferases"/>
    <property type="match status" value="1"/>
</dbReference>
<reference evidence="1" key="2">
    <citation type="journal article" date="2024" name="Antonie Van Leeuwenhoek">
        <title>Roseihalotalea indica gen. nov., sp. nov., a halophilic Bacteroidetes from mesopelagic Southwest Indian Ocean with higher carbohydrate metabolic potential.</title>
        <authorList>
            <person name="Chen B."/>
            <person name="Zhang M."/>
            <person name="Lin D."/>
            <person name="Ye J."/>
            <person name="Tang K."/>
        </authorList>
    </citation>
    <scope>NUCLEOTIDE SEQUENCE</scope>
    <source>
        <strain evidence="1">TK19036</strain>
    </source>
</reference>
<keyword evidence="1" id="KW-0489">Methyltransferase</keyword>
<dbReference type="GO" id="GO:0008168">
    <property type="term" value="F:methyltransferase activity"/>
    <property type="evidence" value="ECO:0007669"/>
    <property type="project" value="UniProtKB-KW"/>
</dbReference>
<dbReference type="Gene3D" id="3.40.50.150">
    <property type="entry name" value="Vaccinia Virus protein VP39"/>
    <property type="match status" value="1"/>
</dbReference>
<proteinExistence type="predicted"/>
<dbReference type="InterPro" id="IPR029063">
    <property type="entry name" value="SAM-dependent_MTases_sf"/>
</dbReference>
<dbReference type="GO" id="GO:0032259">
    <property type="term" value="P:methylation"/>
    <property type="evidence" value="ECO:0007669"/>
    <property type="project" value="UniProtKB-KW"/>
</dbReference>
<evidence type="ECO:0000313" key="1">
    <source>
        <dbReference type="EMBL" id="WKN37973.1"/>
    </source>
</evidence>
<accession>A0AA49JEE1</accession>